<feature type="transmembrane region" description="Helical" evidence="2">
    <location>
        <begin position="811"/>
        <end position="832"/>
    </location>
</feature>
<feature type="compositionally biased region" description="Pro residues" evidence="1">
    <location>
        <begin position="24"/>
        <end position="33"/>
    </location>
</feature>
<reference evidence="3" key="1">
    <citation type="journal article" date="2014" name="Nucleic Acids Res.">
        <title>The evolutionary dynamics of variant antigen genes in Babesia reveal a history of genomic innovation underlying host-parasite interaction.</title>
        <authorList>
            <person name="Jackson A.P."/>
            <person name="Otto T.D."/>
            <person name="Darby A."/>
            <person name="Ramaprasad A."/>
            <person name="Xia D."/>
            <person name="Echaide I.E."/>
            <person name="Farber M."/>
            <person name="Gahlot S."/>
            <person name="Gamble J."/>
            <person name="Gupta D."/>
            <person name="Gupta Y."/>
            <person name="Jackson L."/>
            <person name="Malandrin L."/>
            <person name="Malas T.B."/>
            <person name="Moussa E."/>
            <person name="Nair M."/>
            <person name="Reid AJ."/>
            <person name="Sanders M."/>
            <person name="Sharma J."/>
            <person name="Tracey A."/>
            <person name="Quail M.A."/>
            <person name="Weir W."/>
            <person name="Wastling J.M."/>
            <person name="Hall N."/>
            <person name="Willadsen P."/>
            <person name="Lingelbach K."/>
            <person name="Shiels B."/>
            <person name="Tait A."/>
            <person name="Berriman M."/>
            <person name="Allred D.R."/>
            <person name="Pain A."/>
        </authorList>
    </citation>
    <scope>NUCLEOTIDE SEQUENCE</scope>
    <source>
        <strain evidence="3">Bond</strain>
    </source>
</reference>
<reference evidence="3" key="2">
    <citation type="submission" date="2014-06" db="EMBL/GenBank/DDBJ databases">
        <authorList>
            <person name="Aslett M."/>
            <person name="De Silva Nishadi"/>
        </authorList>
    </citation>
    <scope>NUCLEOTIDE SEQUENCE</scope>
    <source>
        <strain evidence="3">Bond</strain>
    </source>
</reference>
<feature type="compositionally biased region" description="Polar residues" evidence="1">
    <location>
        <begin position="13"/>
        <end position="22"/>
    </location>
</feature>
<keyword evidence="2" id="KW-1133">Transmembrane helix</keyword>
<keyword evidence="2" id="KW-0812">Transmembrane</keyword>
<sequence>DPVLEYVQRQLKDATNQPTKSLVNPPPTVPPTDPANRLTKIKGDVDKLLEHLKNNTDARRIHNYDHPFTVKLASLKNATNDLSPSAFANPRHPELLDAVKNGLQGFVEQMGRVYVNGYDGHEEKVDMGKLVDTDGKLTDDGRKLSKIFLTCLPGLNKNLNHLRKQCDNSPQGAWRDLDVCMKNKNDDNKLGLWFHCRGYKVSDTKDTHNGELNIKQGESHNRIHGLLVHSTKNEYIFKSDDDSVNDRPLKQLCKHLETYYAVTHLRHIPSPKAPRNVYQMLQWLSGLQWNNMFGDLKRYFDRVFAGLREEYKLAQDALEVSIPDDLKGIVRDRKLRSSCLSTSLRKVCEYSEEVLIAILGHGHGHPHSRYAVDFSTNADKLDYPSSVGSCFGMLVDIAERVYHQLCFLHRQCENDSKSGGWKECWYGKQIAGSSWQCNEKQCGNQACPQIADQKDKQTDDQNADQRCDQHPNCGLKSPLQSFLEDGLVGFIPHQLTKVGCGVKCTLGDHRGLPCKTPMGLTDLSTMASHTKKGEDLKKILDEFCGRSTGNLSVLCAFLKCVLHTPPQTLGDMFAFFYGYLDHWKGEGVKHKQTAFDAAVTDAYFGQAYELDPTPLFGSSTHPKKHPQGDLFSIVKCTGQDESICGVYLQSLSFNTYNIYTVSNNKYYLSWIVYLTETFYQFLCKLRDECCNNCNKTGTRCHGNMCVKGCKVQDAYKKGTGYWWEESTHDDKCKSVSECPLTLPTLNKYGFAFWSAYSLSNNKHHKHQKRTCEDFCNALQNVLNNEESKKHALAEFVFKTIPEFLWKIREKFFWTTVSLWLLSLFYLLHIMVIRLDLLHIKSHLHSPSSHRIAAQSLLAAARVNKLNRVFYLQP</sequence>
<dbReference type="KEGG" id="bbig:BBBOND_0000820"/>
<evidence type="ECO:0000256" key="1">
    <source>
        <dbReference type="SAM" id="MobiDB-lite"/>
    </source>
</evidence>
<accession>A0A061BIU9</accession>
<feature type="region of interest" description="Disordered" evidence="1">
    <location>
        <begin position="12"/>
        <end position="33"/>
    </location>
</feature>
<protein>
    <submittedName>
        <fullName evidence="3">Uncharacterized protein</fullName>
    </submittedName>
</protein>
<proteinExistence type="predicted"/>
<organism evidence="3">
    <name type="scientific">Babesia bigemina</name>
    <dbReference type="NCBI Taxonomy" id="5866"/>
    <lineage>
        <taxon>Eukaryota</taxon>
        <taxon>Sar</taxon>
        <taxon>Alveolata</taxon>
        <taxon>Apicomplexa</taxon>
        <taxon>Aconoidasida</taxon>
        <taxon>Piroplasmida</taxon>
        <taxon>Babesiidae</taxon>
        <taxon>Babesia</taxon>
    </lineage>
</organism>
<keyword evidence="2" id="KW-0472">Membrane</keyword>
<gene>
    <name evidence="3" type="ORF">BBBOND_0000820</name>
</gene>
<evidence type="ECO:0000313" key="3">
    <source>
        <dbReference type="EMBL" id="CDR71432.1"/>
    </source>
</evidence>
<dbReference type="RefSeq" id="XP_012770381.1">
    <property type="nucleotide sequence ID" value="XM_012914927.1"/>
</dbReference>
<dbReference type="VEuPathDB" id="PiroplasmaDB:BBBOND_0000820"/>
<dbReference type="GeneID" id="24561659"/>
<dbReference type="AlphaFoldDB" id="A0A061BIU9"/>
<dbReference type="EMBL" id="LK054886">
    <property type="protein sequence ID" value="CDR71432.1"/>
    <property type="molecule type" value="Genomic_DNA"/>
</dbReference>
<dbReference type="OrthoDB" id="367122at2759"/>
<evidence type="ECO:0000256" key="2">
    <source>
        <dbReference type="SAM" id="Phobius"/>
    </source>
</evidence>
<name>A0A061BIU9_BABBI</name>
<feature type="non-terminal residue" evidence="3">
    <location>
        <position position="1"/>
    </location>
</feature>